<comment type="caution">
    <text evidence="2">The sequence shown here is derived from an EMBL/GenBank/DDBJ whole genome shotgun (WGS) entry which is preliminary data.</text>
</comment>
<sequence>MSGVGLRRGRSTRRQKRLNKLWARWGAPETERKTDSTPFHQPILLPGAPHSPPFPPLLSPGAPRRSPGHLISFVSRVRPGRPTPGIYPCRQSRHQHLCAGFPTSVSGCAPARASDFPFCHRVRPSALHRITLFSLGAPAKPHHCLPILFPGAPPALSHTSFPPVLSPGAPRRSTTPDFTLLSPGAPWRSPTPSFHSSVSGC</sequence>
<name>A0AAV4VK33_9ARAC</name>
<feature type="region of interest" description="Disordered" evidence="1">
    <location>
        <begin position="1"/>
        <end position="52"/>
    </location>
</feature>
<protein>
    <submittedName>
        <fullName evidence="2">Uncharacterized protein</fullName>
    </submittedName>
</protein>
<evidence type="ECO:0000313" key="2">
    <source>
        <dbReference type="EMBL" id="GIY70408.1"/>
    </source>
</evidence>
<proteinExistence type="predicted"/>
<feature type="region of interest" description="Disordered" evidence="1">
    <location>
        <begin position="160"/>
        <end position="201"/>
    </location>
</feature>
<dbReference type="Proteomes" id="UP001054837">
    <property type="component" value="Unassembled WGS sequence"/>
</dbReference>
<feature type="compositionally biased region" description="Polar residues" evidence="1">
    <location>
        <begin position="190"/>
        <end position="201"/>
    </location>
</feature>
<feature type="compositionally biased region" description="Basic residues" evidence="1">
    <location>
        <begin position="7"/>
        <end position="19"/>
    </location>
</feature>
<accession>A0AAV4VK33</accession>
<evidence type="ECO:0000313" key="3">
    <source>
        <dbReference type="Proteomes" id="UP001054837"/>
    </source>
</evidence>
<dbReference type="EMBL" id="BPLQ01013160">
    <property type="protein sequence ID" value="GIY70408.1"/>
    <property type="molecule type" value="Genomic_DNA"/>
</dbReference>
<keyword evidence="3" id="KW-1185">Reference proteome</keyword>
<reference evidence="2 3" key="1">
    <citation type="submission" date="2021-06" db="EMBL/GenBank/DDBJ databases">
        <title>Caerostris darwini draft genome.</title>
        <authorList>
            <person name="Kono N."/>
            <person name="Arakawa K."/>
        </authorList>
    </citation>
    <scope>NUCLEOTIDE SEQUENCE [LARGE SCALE GENOMIC DNA]</scope>
</reference>
<evidence type="ECO:0000256" key="1">
    <source>
        <dbReference type="SAM" id="MobiDB-lite"/>
    </source>
</evidence>
<feature type="non-terminal residue" evidence="2">
    <location>
        <position position="201"/>
    </location>
</feature>
<gene>
    <name evidence="2" type="ORF">CDAR_290761</name>
</gene>
<dbReference type="AlphaFoldDB" id="A0AAV4VK33"/>
<organism evidence="2 3">
    <name type="scientific">Caerostris darwini</name>
    <dbReference type="NCBI Taxonomy" id="1538125"/>
    <lineage>
        <taxon>Eukaryota</taxon>
        <taxon>Metazoa</taxon>
        <taxon>Ecdysozoa</taxon>
        <taxon>Arthropoda</taxon>
        <taxon>Chelicerata</taxon>
        <taxon>Arachnida</taxon>
        <taxon>Araneae</taxon>
        <taxon>Araneomorphae</taxon>
        <taxon>Entelegynae</taxon>
        <taxon>Araneoidea</taxon>
        <taxon>Araneidae</taxon>
        <taxon>Caerostris</taxon>
    </lineage>
</organism>